<feature type="compositionally biased region" description="Pro residues" evidence="1">
    <location>
        <begin position="75"/>
        <end position="86"/>
    </location>
</feature>
<feature type="region of interest" description="Disordered" evidence="1">
    <location>
        <begin position="1"/>
        <end position="29"/>
    </location>
</feature>
<dbReference type="WBParaSite" id="EEL_0000660501-mRNA-1">
    <property type="protein sequence ID" value="EEL_0000660501-mRNA-1"/>
    <property type="gene ID" value="EEL_0000660501"/>
</dbReference>
<dbReference type="STRING" id="1147741.A0A0R3RWQ4"/>
<dbReference type="AlphaFoldDB" id="A0A0R3RWQ4"/>
<reference evidence="3" key="1">
    <citation type="submission" date="2017-02" db="UniProtKB">
        <authorList>
            <consortium name="WormBaseParasite"/>
        </authorList>
    </citation>
    <scope>IDENTIFICATION</scope>
</reference>
<keyword evidence="2" id="KW-1185">Reference proteome</keyword>
<dbReference type="Proteomes" id="UP000050640">
    <property type="component" value="Unplaced"/>
</dbReference>
<evidence type="ECO:0000313" key="3">
    <source>
        <dbReference type="WBParaSite" id="EEL_0000660501-mRNA-1"/>
    </source>
</evidence>
<feature type="compositionally biased region" description="Basic and acidic residues" evidence="1">
    <location>
        <begin position="105"/>
        <end position="114"/>
    </location>
</feature>
<proteinExistence type="predicted"/>
<evidence type="ECO:0000313" key="2">
    <source>
        <dbReference type="Proteomes" id="UP000050640"/>
    </source>
</evidence>
<accession>A0A0R3RWQ4</accession>
<sequence>MFLAAVAIASSKASDEQEKTEEPERRNEEITLTRKRSPLKTGFNSQYDALLNIIDVTKSAKFNIMMRTIPLRLPATPPPPPPPPPLEIQIKPKNGSSSGGTKWTLRTEARDGGDKNSMTLRAEGIIEIPKPQSVASLREQIAKKLEVKMPSIPPPSSVGSMTVTNGHKRSPLWTSDLNGQYPYVQHDDTSSFQHLAPKMSKPIGNSQSSNHTTPQKQLSIVHEPVERHISCITPIPFNRTATLSSSVIITPNTLNICSNNISVAPTSSSSSPAIFHKHEENNDYTCSPAYDMAGSSQLNDYQKLKPVSERVDGRLQSSLPSTTSSIANGTISVHYSITGKNTTTALPTLNSPSFSINGHSTNRNEITIKDSELSASTTCDGIVPDSNLRTDNTQEVGNQIAASSSPVVTTSTSPCETMPLSKPVELMTKIQPESGCVQSEHQNIAANATLKTYNNHHSAPERELRGTIPCHDAHTENSSWYRAMFKKMHVVDQLGLRGTITIYVYHSFNLLSELSVHVCK</sequence>
<organism evidence="2 3">
    <name type="scientific">Elaeophora elaphi</name>
    <dbReference type="NCBI Taxonomy" id="1147741"/>
    <lineage>
        <taxon>Eukaryota</taxon>
        <taxon>Metazoa</taxon>
        <taxon>Ecdysozoa</taxon>
        <taxon>Nematoda</taxon>
        <taxon>Chromadorea</taxon>
        <taxon>Rhabditida</taxon>
        <taxon>Spirurina</taxon>
        <taxon>Spiruromorpha</taxon>
        <taxon>Filarioidea</taxon>
        <taxon>Onchocercidae</taxon>
        <taxon>Elaeophora</taxon>
    </lineage>
</organism>
<evidence type="ECO:0000256" key="1">
    <source>
        <dbReference type="SAM" id="MobiDB-lite"/>
    </source>
</evidence>
<name>A0A0R3RWQ4_9BILA</name>
<feature type="compositionally biased region" description="Basic and acidic residues" evidence="1">
    <location>
        <begin position="13"/>
        <end position="29"/>
    </location>
</feature>
<feature type="region of interest" description="Disordered" evidence="1">
    <location>
        <begin position="73"/>
        <end position="116"/>
    </location>
</feature>
<protein>
    <submittedName>
        <fullName evidence="3">SH2 domain-containing protein</fullName>
    </submittedName>
</protein>